<dbReference type="InterPro" id="IPR000415">
    <property type="entry name" value="Nitroreductase-like"/>
</dbReference>
<keyword evidence="8" id="KW-1185">Reference proteome</keyword>
<comment type="caution">
    <text evidence="7">The sequence shown here is derived from an EMBL/GenBank/DDBJ whole genome shotgun (WGS) entry which is preliminary data.</text>
</comment>
<evidence type="ECO:0000313" key="7">
    <source>
        <dbReference type="EMBL" id="MFD0848698.1"/>
    </source>
</evidence>
<organism evidence="7 8">
    <name type="scientific">Sphingosinicella xenopeptidilytica</name>
    <dbReference type="NCBI Taxonomy" id="364098"/>
    <lineage>
        <taxon>Bacteria</taxon>
        <taxon>Pseudomonadati</taxon>
        <taxon>Pseudomonadota</taxon>
        <taxon>Alphaproteobacteria</taxon>
        <taxon>Sphingomonadales</taxon>
        <taxon>Sphingosinicellaceae</taxon>
        <taxon>Sphingosinicella</taxon>
    </lineage>
</organism>
<dbReference type="Proteomes" id="UP001597124">
    <property type="component" value="Unassembled WGS sequence"/>
</dbReference>
<dbReference type="Gene3D" id="3.40.109.10">
    <property type="entry name" value="NADH Oxidase"/>
    <property type="match status" value="1"/>
</dbReference>
<gene>
    <name evidence="7" type="ORF">ACFQ00_10230</name>
</gene>
<evidence type="ECO:0000313" key="8">
    <source>
        <dbReference type="Proteomes" id="UP001597124"/>
    </source>
</evidence>
<protein>
    <submittedName>
        <fullName evidence="7">Nitroreductase family protein</fullName>
    </submittedName>
</protein>
<dbReference type="InterPro" id="IPR016446">
    <property type="entry name" value="Flavin_OxRdtase_Frp"/>
</dbReference>
<evidence type="ECO:0000256" key="5">
    <source>
        <dbReference type="PIRNR" id="PIRNR005426"/>
    </source>
</evidence>
<dbReference type="Pfam" id="PF00881">
    <property type="entry name" value="Nitroreductase"/>
    <property type="match status" value="1"/>
</dbReference>
<keyword evidence="4 5" id="KW-0560">Oxidoreductase</keyword>
<keyword evidence="5" id="KW-0521">NADP</keyword>
<evidence type="ECO:0000259" key="6">
    <source>
        <dbReference type="Pfam" id="PF00881"/>
    </source>
</evidence>
<evidence type="ECO:0000256" key="3">
    <source>
        <dbReference type="ARBA" id="ARBA00022643"/>
    </source>
</evidence>
<evidence type="ECO:0000256" key="4">
    <source>
        <dbReference type="ARBA" id="ARBA00023002"/>
    </source>
</evidence>
<dbReference type="EMBL" id="JBHTIK010000005">
    <property type="protein sequence ID" value="MFD0848698.1"/>
    <property type="molecule type" value="Genomic_DNA"/>
</dbReference>
<dbReference type="PIRSF" id="PIRSF005426">
    <property type="entry name" value="Frp"/>
    <property type="match status" value="1"/>
</dbReference>
<dbReference type="InterPro" id="IPR029479">
    <property type="entry name" value="Nitroreductase"/>
</dbReference>
<name>A0ABW3C2K5_SPHXN</name>
<dbReference type="RefSeq" id="WP_381489902.1">
    <property type="nucleotide sequence ID" value="NZ_JBHTIK010000005.1"/>
</dbReference>
<keyword evidence="3 5" id="KW-0288">FMN</keyword>
<sequence length="277" mass="29641">MAQRALEPRAEADALALRYRTDAPDVLWNDTIAQILAHRSVRAYLPDVLPEHTVETLVAAAQSASSSSNLQVWSVVAIADAGKRQHLAALAGGQKHIEEAPLILLWVADLARAQRLADDAGEPSEGFDFLESYTVAVVDAALAAQNAVLAAESLGLGTVYIGALRNHPEEVAAIAGLPPRAFVVFGLVVGRSDPALPAAVKPRLPQSVVLHREAYALESQIEPIARYDETARAFQNEQGQSPVGWRTLLLARGRSAASLNGRDRLKQALRTLGFALS</sequence>
<dbReference type="SUPFAM" id="SSF55469">
    <property type="entry name" value="FMN-dependent nitroreductase-like"/>
    <property type="match status" value="1"/>
</dbReference>
<evidence type="ECO:0000256" key="1">
    <source>
        <dbReference type="ARBA" id="ARBA00008366"/>
    </source>
</evidence>
<feature type="domain" description="Nitroreductase" evidence="6">
    <location>
        <begin position="36"/>
        <end position="191"/>
    </location>
</feature>
<dbReference type="PANTHER" id="PTHR43425">
    <property type="entry name" value="OXYGEN-INSENSITIVE NADPH NITROREDUCTASE"/>
    <property type="match status" value="1"/>
</dbReference>
<evidence type="ECO:0000256" key="2">
    <source>
        <dbReference type="ARBA" id="ARBA00022630"/>
    </source>
</evidence>
<accession>A0ABW3C2K5</accession>
<dbReference type="PANTHER" id="PTHR43425:SF2">
    <property type="entry name" value="OXYGEN-INSENSITIVE NADPH NITROREDUCTASE"/>
    <property type="match status" value="1"/>
</dbReference>
<comment type="similarity">
    <text evidence="1 5">Belongs to the flavin oxidoreductase frp family.</text>
</comment>
<reference evidence="8" key="1">
    <citation type="journal article" date="2019" name="Int. J. Syst. Evol. Microbiol.">
        <title>The Global Catalogue of Microorganisms (GCM) 10K type strain sequencing project: providing services to taxonomists for standard genome sequencing and annotation.</title>
        <authorList>
            <consortium name="The Broad Institute Genomics Platform"/>
            <consortium name="The Broad Institute Genome Sequencing Center for Infectious Disease"/>
            <person name="Wu L."/>
            <person name="Ma J."/>
        </authorList>
    </citation>
    <scope>NUCLEOTIDE SEQUENCE [LARGE SCALE GENOMIC DNA]</scope>
    <source>
        <strain evidence="8">CCUG 52537</strain>
    </source>
</reference>
<proteinExistence type="inferred from homology"/>
<keyword evidence="2 5" id="KW-0285">Flavoprotein</keyword>